<keyword evidence="1" id="KW-0472">Membrane</keyword>
<feature type="transmembrane region" description="Helical" evidence="1">
    <location>
        <begin position="93"/>
        <end position="115"/>
    </location>
</feature>
<dbReference type="PANTHER" id="PTHR34821:SF2">
    <property type="entry name" value="INNER MEMBRANE PROTEIN YDCZ"/>
    <property type="match status" value="1"/>
</dbReference>
<dbReference type="eggNOG" id="COG3238">
    <property type="taxonomic scope" value="Bacteria"/>
</dbReference>
<feature type="transmembrane region" description="Helical" evidence="1">
    <location>
        <begin position="63"/>
        <end position="87"/>
    </location>
</feature>
<comment type="caution">
    <text evidence="2">The sequence shown here is derived from an EMBL/GenBank/DDBJ whole genome shotgun (WGS) entry which is preliminary data.</text>
</comment>
<dbReference type="PANTHER" id="PTHR34821">
    <property type="entry name" value="INNER MEMBRANE PROTEIN YDCZ"/>
    <property type="match status" value="1"/>
</dbReference>
<accession>S0FF38</accession>
<proteinExistence type="predicted"/>
<dbReference type="Pfam" id="PF04657">
    <property type="entry name" value="DMT_YdcZ"/>
    <property type="match status" value="1"/>
</dbReference>
<organism evidence="2 3">
    <name type="scientific">Ruminiclostridium cellobioparum subsp. termitidis CT1112</name>
    <dbReference type="NCBI Taxonomy" id="1195236"/>
    <lineage>
        <taxon>Bacteria</taxon>
        <taxon>Bacillati</taxon>
        <taxon>Bacillota</taxon>
        <taxon>Clostridia</taxon>
        <taxon>Eubacteriales</taxon>
        <taxon>Oscillospiraceae</taxon>
        <taxon>Ruminiclostridium</taxon>
    </lineage>
</organism>
<dbReference type="RefSeq" id="WP_004630608.1">
    <property type="nucleotide sequence ID" value="NZ_AORV01000068.1"/>
</dbReference>
<feature type="transmembrane region" description="Helical" evidence="1">
    <location>
        <begin position="122"/>
        <end position="140"/>
    </location>
</feature>
<keyword evidence="3" id="KW-1185">Reference proteome</keyword>
<dbReference type="EMBL" id="AORV01000068">
    <property type="protein sequence ID" value="EMS69300.1"/>
    <property type="molecule type" value="Genomic_DNA"/>
</dbReference>
<evidence type="ECO:0000313" key="2">
    <source>
        <dbReference type="EMBL" id="EMS69300.1"/>
    </source>
</evidence>
<gene>
    <name evidence="2" type="ORF">CTER_5082</name>
</gene>
<sequence length="150" mass="16213">MFYMVISVLAGVSIVVARIINAALASRIGTLQSTFFNYITGLTFSFVFLLISREAVNLQPAKFGAIPVWACTGGLLGVIVIILSNFTTPRVPAFYLTLLIFIGQLFAGILIDYFISGDISAGKIIGGILVLAGLTYNLLLDRKRESEMVT</sequence>
<name>S0FF38_RUMCE</name>
<dbReference type="Proteomes" id="UP000014155">
    <property type="component" value="Unassembled WGS sequence"/>
</dbReference>
<dbReference type="AlphaFoldDB" id="S0FF38"/>
<evidence type="ECO:0000256" key="1">
    <source>
        <dbReference type="SAM" id="Phobius"/>
    </source>
</evidence>
<dbReference type="GO" id="GO:0005886">
    <property type="term" value="C:plasma membrane"/>
    <property type="evidence" value="ECO:0007669"/>
    <property type="project" value="TreeGrafter"/>
</dbReference>
<protein>
    <recommendedName>
        <fullName evidence="4">EamA-like transporter family</fullName>
    </recommendedName>
</protein>
<dbReference type="PATRIC" id="fig|1195236.3.peg.5278"/>
<feature type="transmembrane region" description="Helical" evidence="1">
    <location>
        <begin position="35"/>
        <end position="51"/>
    </location>
</feature>
<evidence type="ECO:0008006" key="4">
    <source>
        <dbReference type="Google" id="ProtNLM"/>
    </source>
</evidence>
<dbReference type="InterPro" id="IPR006750">
    <property type="entry name" value="YdcZ"/>
</dbReference>
<keyword evidence="1" id="KW-1133">Transmembrane helix</keyword>
<keyword evidence="1" id="KW-0812">Transmembrane</keyword>
<evidence type="ECO:0000313" key="3">
    <source>
        <dbReference type="Proteomes" id="UP000014155"/>
    </source>
</evidence>
<dbReference type="STRING" id="1195236.CTER_5082"/>
<reference evidence="2 3" key="1">
    <citation type="journal article" date="2013" name="Genome Announc.">
        <title>Draft Genome Sequence of the Cellulolytic, Mesophilic, Anaerobic Bacterium Clostridium termitidis Strain CT1112 (DSM 5398).</title>
        <authorList>
            <person name="Lal S."/>
            <person name="Ramachandran U."/>
            <person name="Zhang X."/>
            <person name="Munir R."/>
            <person name="Sparling R."/>
            <person name="Levin D.B."/>
        </authorList>
    </citation>
    <scope>NUCLEOTIDE SEQUENCE [LARGE SCALE GENOMIC DNA]</scope>
    <source>
        <strain evidence="2 3">CT1112</strain>
    </source>
</reference>